<dbReference type="SUPFAM" id="SSF69754">
    <property type="entry name" value="Ribosome binding protein Y (YfiA homologue)"/>
    <property type="match status" value="1"/>
</dbReference>
<dbReference type="EMBL" id="JAFGDB010000047">
    <property type="protein sequence ID" value="MBN2067398.1"/>
    <property type="molecule type" value="Genomic_DNA"/>
</dbReference>
<comment type="caution">
    <text evidence="1">The sequence shown here is derived from an EMBL/GenBank/DDBJ whole genome shotgun (WGS) entry which is preliminary data.</text>
</comment>
<organism evidence="1 2">
    <name type="scientific">Candidatus Iainarchaeum sp</name>
    <dbReference type="NCBI Taxonomy" id="3101447"/>
    <lineage>
        <taxon>Archaea</taxon>
        <taxon>Candidatus Iainarchaeota</taxon>
        <taxon>Candidatus Iainarchaeia</taxon>
        <taxon>Candidatus Iainarchaeales</taxon>
        <taxon>Candidatus Iainarchaeaceae</taxon>
        <taxon>Candidatus Iainarchaeum</taxon>
    </lineage>
</organism>
<dbReference type="AlphaFoldDB" id="A0A939C6F8"/>
<protein>
    <recommendedName>
        <fullName evidence="3">HPF/RaiA family ribosome-associated protein</fullName>
    </recommendedName>
</protein>
<gene>
    <name evidence="1" type="ORF">JW744_02935</name>
</gene>
<proteinExistence type="predicted"/>
<name>A0A939C6F8_9ARCH</name>
<accession>A0A939C6F8</accession>
<dbReference type="Gene3D" id="3.30.160.100">
    <property type="entry name" value="Ribosome hibernation promotion factor-like"/>
    <property type="match status" value="1"/>
</dbReference>
<reference evidence="1" key="1">
    <citation type="submission" date="2021-01" db="EMBL/GenBank/DDBJ databases">
        <title>Active Sulfur Cycling in an Early Earth Analoge.</title>
        <authorList>
            <person name="Hahn C.R."/>
            <person name="Youssef N.H."/>
            <person name="Elshahed M."/>
        </authorList>
    </citation>
    <scope>NUCLEOTIDE SEQUENCE</scope>
    <source>
        <strain evidence="1">Zod_Metabat.1151</strain>
    </source>
</reference>
<evidence type="ECO:0000313" key="2">
    <source>
        <dbReference type="Proteomes" id="UP000809243"/>
    </source>
</evidence>
<dbReference type="InterPro" id="IPR036567">
    <property type="entry name" value="RHF-like"/>
</dbReference>
<sequence length="110" mass="12740">MQEEFERNIIVSSAPKLNSFDLARVNSALNASFDKIQRVVDGEMRLLVHFKESRASGRRELYTVQLKLVFPRKTVVAQEENWSPVVAVQNALHSLERETIEAVKRMQEKR</sequence>
<evidence type="ECO:0000313" key="1">
    <source>
        <dbReference type="EMBL" id="MBN2067398.1"/>
    </source>
</evidence>
<dbReference type="Proteomes" id="UP000809243">
    <property type="component" value="Unassembled WGS sequence"/>
</dbReference>
<evidence type="ECO:0008006" key="3">
    <source>
        <dbReference type="Google" id="ProtNLM"/>
    </source>
</evidence>